<organism evidence="1 2">
    <name type="scientific">Streptomyces ipomoeae</name>
    <dbReference type="NCBI Taxonomy" id="103232"/>
    <lineage>
        <taxon>Bacteria</taxon>
        <taxon>Bacillati</taxon>
        <taxon>Actinomycetota</taxon>
        <taxon>Actinomycetes</taxon>
        <taxon>Kitasatosporales</taxon>
        <taxon>Streptomycetaceae</taxon>
        <taxon>Streptomyces</taxon>
    </lineage>
</organism>
<gene>
    <name evidence="1" type="ORF">Sipo8835_37355</name>
</gene>
<accession>A0AAE8VVC3</accession>
<protein>
    <submittedName>
        <fullName evidence="1">Uncharacterized protein</fullName>
    </submittedName>
</protein>
<dbReference type="AlphaFoldDB" id="A0AAE8VVC3"/>
<proteinExistence type="predicted"/>
<dbReference type="EMBL" id="SPAZ01000288">
    <property type="protein sequence ID" value="TQE21622.1"/>
    <property type="molecule type" value="Genomic_DNA"/>
</dbReference>
<evidence type="ECO:0000313" key="2">
    <source>
        <dbReference type="Proteomes" id="UP000318720"/>
    </source>
</evidence>
<comment type="caution">
    <text evidence="1">The sequence shown here is derived from an EMBL/GenBank/DDBJ whole genome shotgun (WGS) entry which is preliminary data.</text>
</comment>
<evidence type="ECO:0000313" key="1">
    <source>
        <dbReference type="EMBL" id="TQE21622.1"/>
    </source>
</evidence>
<reference evidence="1 2" key="1">
    <citation type="submission" date="2019-03" db="EMBL/GenBank/DDBJ databases">
        <title>Comparative genomic analyses of the sweetpotato soil rot pathogen, Streptomyces ipomoeae.</title>
        <authorList>
            <person name="Ruschel Soares N."/>
            <person name="Badger J.H."/>
            <person name="Huguet-Tapia J.C."/>
            <person name="Clark C.A."/>
            <person name="Pettis G.S."/>
        </authorList>
    </citation>
    <scope>NUCLEOTIDE SEQUENCE [LARGE SCALE GENOMIC DNA]</scope>
    <source>
        <strain evidence="1 2">88-35</strain>
    </source>
</reference>
<dbReference type="Proteomes" id="UP000318720">
    <property type="component" value="Unassembled WGS sequence"/>
</dbReference>
<sequence>MASANPGIRRLTGFLEYLMDSARDRVPGPASEFIVEAEETTASKLANECNRVLRVTVEFPDSEPQVFDVTVNLAEPTIRKAGPQD</sequence>
<name>A0AAE8VVC3_9ACTN</name>
<dbReference type="RefSeq" id="WP_141585427.1">
    <property type="nucleotide sequence ID" value="NZ_SPAZ01000288.1"/>
</dbReference>